<proteinExistence type="predicted"/>
<gene>
    <name evidence="1" type="ORF">DSO57_1007950</name>
</gene>
<dbReference type="Proteomes" id="UP001165960">
    <property type="component" value="Unassembled WGS sequence"/>
</dbReference>
<accession>A0ACC2SW40</accession>
<evidence type="ECO:0000313" key="1">
    <source>
        <dbReference type="EMBL" id="KAJ9066608.1"/>
    </source>
</evidence>
<comment type="caution">
    <text evidence="1">The sequence shown here is derived from an EMBL/GenBank/DDBJ whole genome shotgun (WGS) entry which is preliminary data.</text>
</comment>
<reference evidence="1" key="1">
    <citation type="submission" date="2022-04" db="EMBL/GenBank/DDBJ databases">
        <title>Genome of the entomopathogenic fungus Entomophthora muscae.</title>
        <authorList>
            <person name="Elya C."/>
            <person name="Lovett B.R."/>
            <person name="Lee E."/>
            <person name="Macias A.M."/>
            <person name="Hajek A.E."/>
            <person name="De Bivort B.L."/>
            <person name="Kasson M.T."/>
            <person name="De Fine Licht H.H."/>
            <person name="Stajich J.E."/>
        </authorList>
    </citation>
    <scope>NUCLEOTIDE SEQUENCE</scope>
    <source>
        <strain evidence="1">Berkeley</strain>
    </source>
</reference>
<dbReference type="EMBL" id="QTSX02004284">
    <property type="protein sequence ID" value="KAJ9066608.1"/>
    <property type="molecule type" value="Genomic_DNA"/>
</dbReference>
<sequence length="81" mass="8808">MFPCRTNKTSQISAKPLNLLDDLAHTIDKSFVLVYPSQVTSSDSKISVTIATKLPDLPANLSFDTQGALNELPLDVSNNMD</sequence>
<organism evidence="1 2">
    <name type="scientific">Entomophthora muscae</name>
    <dbReference type="NCBI Taxonomy" id="34485"/>
    <lineage>
        <taxon>Eukaryota</taxon>
        <taxon>Fungi</taxon>
        <taxon>Fungi incertae sedis</taxon>
        <taxon>Zoopagomycota</taxon>
        <taxon>Entomophthoromycotina</taxon>
        <taxon>Entomophthoromycetes</taxon>
        <taxon>Entomophthorales</taxon>
        <taxon>Entomophthoraceae</taxon>
        <taxon>Entomophthora</taxon>
    </lineage>
</organism>
<protein>
    <submittedName>
        <fullName evidence="1">Uncharacterized protein</fullName>
    </submittedName>
</protein>
<keyword evidence="2" id="KW-1185">Reference proteome</keyword>
<evidence type="ECO:0000313" key="2">
    <source>
        <dbReference type="Proteomes" id="UP001165960"/>
    </source>
</evidence>
<name>A0ACC2SW40_9FUNG</name>